<comment type="caution">
    <text evidence="10">The sequence shown here is derived from an EMBL/GenBank/DDBJ whole genome shotgun (WGS) entry which is preliminary data.</text>
</comment>
<evidence type="ECO:0000256" key="7">
    <source>
        <dbReference type="ARBA" id="ARBA00023136"/>
    </source>
</evidence>
<dbReference type="CDD" id="cd06582">
    <property type="entry name" value="TM_PBP1_LivH_like"/>
    <property type="match status" value="1"/>
</dbReference>
<dbReference type="InterPro" id="IPR052157">
    <property type="entry name" value="BCAA_transport_permease"/>
</dbReference>
<sequence length="345" mass="36658">MDSQTILILAQDGLTNGAIYVLLSVALILVFGVTRVVLIPQGEFVSYGALTLASLQLGAMPGTVWLLLIMAGIAAIMETYRLLSTGAGRELPRVLAMTLVPPVAIAALVKICIPLQLALGWQVLLAILIVTPLGPLVYRVAFRPLADASVLVLLIAAVATHFVLVGLGLLFFGAEGVRTPPFSDAQLTFGTLTVSGQSLWVYATSFVFISFLAWFFSRTLYGKALRAVAFNRNGARLVGISPHLAGTVTFAFAAAIGCLSGVLIGPITTLYYDSGFLIGLKGFVGAIVGGMASYPLAAAGAFMVGFLESFSSFWLSGYKDVIVFTIIIPILLWRSLSSIHYEEEE</sequence>
<feature type="transmembrane region" description="Helical" evidence="9">
    <location>
        <begin position="199"/>
        <end position="216"/>
    </location>
</feature>
<organism evidence="10 11">
    <name type="scientific">Geobacter argillaceus</name>
    <dbReference type="NCBI Taxonomy" id="345631"/>
    <lineage>
        <taxon>Bacteria</taxon>
        <taxon>Pseudomonadati</taxon>
        <taxon>Thermodesulfobacteriota</taxon>
        <taxon>Desulfuromonadia</taxon>
        <taxon>Geobacterales</taxon>
        <taxon>Geobacteraceae</taxon>
        <taxon>Geobacter</taxon>
    </lineage>
</organism>
<feature type="transmembrane region" description="Helical" evidence="9">
    <location>
        <begin position="283"/>
        <end position="306"/>
    </location>
</feature>
<dbReference type="GO" id="GO:0006865">
    <property type="term" value="P:amino acid transport"/>
    <property type="evidence" value="ECO:0007669"/>
    <property type="project" value="UniProtKB-KW"/>
</dbReference>
<evidence type="ECO:0000256" key="9">
    <source>
        <dbReference type="SAM" id="Phobius"/>
    </source>
</evidence>
<evidence type="ECO:0000256" key="6">
    <source>
        <dbReference type="ARBA" id="ARBA00022989"/>
    </source>
</evidence>
<dbReference type="GO" id="GO:0022857">
    <property type="term" value="F:transmembrane transporter activity"/>
    <property type="evidence" value="ECO:0007669"/>
    <property type="project" value="InterPro"/>
</dbReference>
<feature type="transmembrane region" description="Helical" evidence="9">
    <location>
        <begin position="237"/>
        <end position="263"/>
    </location>
</feature>
<keyword evidence="5" id="KW-0029">Amino-acid transport</keyword>
<evidence type="ECO:0000313" key="10">
    <source>
        <dbReference type="EMBL" id="TWJ17523.1"/>
    </source>
</evidence>
<dbReference type="EMBL" id="VLLN01000021">
    <property type="protein sequence ID" value="TWJ17523.1"/>
    <property type="molecule type" value="Genomic_DNA"/>
</dbReference>
<accession>A0A562VHT7</accession>
<feature type="transmembrane region" description="Helical" evidence="9">
    <location>
        <begin position="318"/>
        <end position="336"/>
    </location>
</feature>
<dbReference type="OrthoDB" id="9807115at2"/>
<dbReference type="Pfam" id="PF02653">
    <property type="entry name" value="BPD_transp_2"/>
    <property type="match status" value="1"/>
</dbReference>
<name>A0A562VHT7_9BACT</name>
<feature type="transmembrane region" description="Helical" evidence="9">
    <location>
        <begin position="94"/>
        <end position="113"/>
    </location>
</feature>
<proteinExistence type="inferred from homology"/>
<dbReference type="PANTHER" id="PTHR11795:SF450">
    <property type="entry name" value="ABC TRANSPORTER PERMEASE PROTEIN"/>
    <property type="match status" value="1"/>
</dbReference>
<evidence type="ECO:0000256" key="1">
    <source>
        <dbReference type="ARBA" id="ARBA00004651"/>
    </source>
</evidence>
<feature type="transmembrane region" description="Helical" evidence="9">
    <location>
        <begin position="59"/>
        <end position="82"/>
    </location>
</feature>
<dbReference type="Proteomes" id="UP000319449">
    <property type="component" value="Unassembled WGS sequence"/>
</dbReference>
<evidence type="ECO:0000256" key="3">
    <source>
        <dbReference type="ARBA" id="ARBA00022475"/>
    </source>
</evidence>
<dbReference type="RefSeq" id="WP_145024311.1">
    <property type="nucleotide sequence ID" value="NZ_VLLN01000021.1"/>
</dbReference>
<dbReference type="GO" id="GO:0005886">
    <property type="term" value="C:plasma membrane"/>
    <property type="evidence" value="ECO:0007669"/>
    <property type="project" value="UniProtKB-SubCell"/>
</dbReference>
<evidence type="ECO:0000256" key="4">
    <source>
        <dbReference type="ARBA" id="ARBA00022692"/>
    </source>
</evidence>
<evidence type="ECO:0000256" key="5">
    <source>
        <dbReference type="ARBA" id="ARBA00022970"/>
    </source>
</evidence>
<feature type="transmembrane region" description="Helical" evidence="9">
    <location>
        <begin position="20"/>
        <end position="39"/>
    </location>
</feature>
<keyword evidence="2" id="KW-0813">Transport</keyword>
<keyword evidence="4 9" id="KW-0812">Transmembrane</keyword>
<feature type="transmembrane region" description="Helical" evidence="9">
    <location>
        <begin position="119"/>
        <end position="138"/>
    </location>
</feature>
<comment type="subcellular location">
    <subcellularLocation>
        <location evidence="1">Cell membrane</location>
        <topology evidence="1">Multi-pass membrane protein</topology>
    </subcellularLocation>
</comment>
<dbReference type="AlphaFoldDB" id="A0A562VHT7"/>
<keyword evidence="3" id="KW-1003">Cell membrane</keyword>
<evidence type="ECO:0000313" key="11">
    <source>
        <dbReference type="Proteomes" id="UP000319449"/>
    </source>
</evidence>
<dbReference type="PANTHER" id="PTHR11795">
    <property type="entry name" value="BRANCHED-CHAIN AMINO ACID TRANSPORT SYSTEM PERMEASE PROTEIN LIVH"/>
    <property type="match status" value="1"/>
</dbReference>
<evidence type="ECO:0000256" key="2">
    <source>
        <dbReference type="ARBA" id="ARBA00022448"/>
    </source>
</evidence>
<keyword evidence="6 9" id="KW-1133">Transmembrane helix</keyword>
<keyword evidence="7 9" id="KW-0472">Membrane</keyword>
<protein>
    <submittedName>
        <fullName evidence="10">Amino acid/amide ABC transporter membrane protein 1 (HAAT family)</fullName>
    </submittedName>
</protein>
<comment type="similarity">
    <text evidence="8">Belongs to the binding-protein-dependent transport system permease family. LivHM subfamily.</text>
</comment>
<feature type="transmembrane region" description="Helical" evidence="9">
    <location>
        <begin position="150"/>
        <end position="174"/>
    </location>
</feature>
<reference evidence="10 11" key="1">
    <citation type="submission" date="2019-07" db="EMBL/GenBank/DDBJ databases">
        <title>Genomic Encyclopedia of Archaeal and Bacterial Type Strains, Phase II (KMG-II): from individual species to whole genera.</title>
        <authorList>
            <person name="Goeker M."/>
        </authorList>
    </citation>
    <scope>NUCLEOTIDE SEQUENCE [LARGE SCALE GENOMIC DNA]</scope>
    <source>
        <strain evidence="10 11">ATCC BAA-1139</strain>
    </source>
</reference>
<dbReference type="InterPro" id="IPR001851">
    <property type="entry name" value="ABC_transp_permease"/>
</dbReference>
<evidence type="ECO:0000256" key="8">
    <source>
        <dbReference type="ARBA" id="ARBA00037998"/>
    </source>
</evidence>
<keyword evidence="11" id="KW-1185">Reference proteome</keyword>
<gene>
    <name evidence="10" type="ORF">JN12_03062</name>
</gene>